<evidence type="ECO:0000256" key="1">
    <source>
        <dbReference type="SAM" id="MobiDB-lite"/>
    </source>
</evidence>
<name>A0AAW0THY4_SCYPA</name>
<proteinExistence type="predicted"/>
<organism evidence="2 3">
    <name type="scientific">Scylla paramamosain</name>
    <name type="common">Mud crab</name>
    <dbReference type="NCBI Taxonomy" id="85552"/>
    <lineage>
        <taxon>Eukaryota</taxon>
        <taxon>Metazoa</taxon>
        <taxon>Ecdysozoa</taxon>
        <taxon>Arthropoda</taxon>
        <taxon>Crustacea</taxon>
        <taxon>Multicrustacea</taxon>
        <taxon>Malacostraca</taxon>
        <taxon>Eumalacostraca</taxon>
        <taxon>Eucarida</taxon>
        <taxon>Decapoda</taxon>
        <taxon>Pleocyemata</taxon>
        <taxon>Brachyura</taxon>
        <taxon>Eubrachyura</taxon>
        <taxon>Portunoidea</taxon>
        <taxon>Portunidae</taxon>
        <taxon>Portuninae</taxon>
        <taxon>Scylla</taxon>
    </lineage>
</organism>
<comment type="caution">
    <text evidence="2">The sequence shown here is derived from an EMBL/GenBank/DDBJ whole genome shotgun (WGS) entry which is preliminary data.</text>
</comment>
<dbReference type="EMBL" id="JARAKH010000030">
    <property type="protein sequence ID" value="KAK8386906.1"/>
    <property type="molecule type" value="Genomic_DNA"/>
</dbReference>
<feature type="region of interest" description="Disordered" evidence="1">
    <location>
        <begin position="67"/>
        <end position="105"/>
    </location>
</feature>
<evidence type="ECO:0000313" key="2">
    <source>
        <dbReference type="EMBL" id="KAK8386906.1"/>
    </source>
</evidence>
<protein>
    <submittedName>
        <fullName evidence="2">Uncharacterized protein</fullName>
    </submittedName>
</protein>
<evidence type="ECO:0000313" key="3">
    <source>
        <dbReference type="Proteomes" id="UP001487740"/>
    </source>
</evidence>
<dbReference type="AlphaFoldDB" id="A0AAW0THY4"/>
<sequence length="105" mass="11183">MPRQVKANRGKGREKQCLRPPWLQLGYTAVLGGWAKVFLPLSLTFPSTLSNTHLDSLQEILPPAVTRRGSNVRSKKKNVAAAQPIKPAGGGSASSTCSAEVQCGL</sequence>
<accession>A0AAW0THY4</accession>
<dbReference type="Proteomes" id="UP001487740">
    <property type="component" value="Unassembled WGS sequence"/>
</dbReference>
<gene>
    <name evidence="2" type="ORF">O3P69_017966</name>
</gene>
<keyword evidence="3" id="KW-1185">Reference proteome</keyword>
<reference evidence="2 3" key="1">
    <citation type="submission" date="2023-03" db="EMBL/GenBank/DDBJ databases">
        <title>High-quality genome of Scylla paramamosain provides insights in environmental adaptation.</title>
        <authorList>
            <person name="Zhang L."/>
        </authorList>
    </citation>
    <scope>NUCLEOTIDE SEQUENCE [LARGE SCALE GENOMIC DNA]</scope>
    <source>
        <strain evidence="2">LZ_2023a</strain>
        <tissue evidence="2">Muscle</tissue>
    </source>
</reference>